<evidence type="ECO:0000313" key="3">
    <source>
        <dbReference type="Proteomes" id="UP000823890"/>
    </source>
</evidence>
<reference evidence="2" key="1">
    <citation type="journal article" date="2021" name="PeerJ">
        <title>Extensive microbial diversity within the chicken gut microbiome revealed by metagenomics and culture.</title>
        <authorList>
            <person name="Gilroy R."/>
            <person name="Ravi A."/>
            <person name="Getino M."/>
            <person name="Pursley I."/>
            <person name="Horton D.L."/>
            <person name="Alikhan N.F."/>
            <person name="Baker D."/>
            <person name="Gharbi K."/>
            <person name="Hall N."/>
            <person name="Watson M."/>
            <person name="Adriaenssens E.M."/>
            <person name="Foster-Nyarko E."/>
            <person name="Jarju S."/>
            <person name="Secka A."/>
            <person name="Antonio M."/>
            <person name="Oren A."/>
            <person name="Chaudhuri R.R."/>
            <person name="La Ragione R."/>
            <person name="Hildebrand F."/>
            <person name="Pallen M.J."/>
        </authorList>
    </citation>
    <scope>NUCLEOTIDE SEQUENCE</scope>
    <source>
        <strain evidence="2">ChiW19-954</strain>
    </source>
</reference>
<name>A0A9D2NKQ9_9FIRM</name>
<dbReference type="Proteomes" id="UP000823890">
    <property type="component" value="Unassembled WGS sequence"/>
</dbReference>
<organism evidence="2 3">
    <name type="scientific">Candidatus Mediterraneibacter faecipullorum</name>
    <dbReference type="NCBI Taxonomy" id="2838670"/>
    <lineage>
        <taxon>Bacteria</taxon>
        <taxon>Bacillati</taxon>
        <taxon>Bacillota</taxon>
        <taxon>Clostridia</taxon>
        <taxon>Lachnospirales</taxon>
        <taxon>Lachnospiraceae</taxon>
        <taxon>Mediterraneibacter</taxon>
    </lineage>
</organism>
<keyword evidence="1" id="KW-0472">Membrane</keyword>
<feature type="transmembrane region" description="Helical" evidence="1">
    <location>
        <begin position="47"/>
        <end position="67"/>
    </location>
</feature>
<reference evidence="2" key="2">
    <citation type="submission" date="2021-04" db="EMBL/GenBank/DDBJ databases">
        <authorList>
            <person name="Gilroy R."/>
        </authorList>
    </citation>
    <scope>NUCLEOTIDE SEQUENCE</scope>
    <source>
        <strain evidence="2">ChiW19-954</strain>
    </source>
</reference>
<dbReference type="EMBL" id="DWWO01000080">
    <property type="protein sequence ID" value="HJC34221.1"/>
    <property type="molecule type" value="Genomic_DNA"/>
</dbReference>
<gene>
    <name evidence="2" type="ORF">H9758_06445</name>
</gene>
<evidence type="ECO:0000256" key="1">
    <source>
        <dbReference type="SAM" id="Phobius"/>
    </source>
</evidence>
<keyword evidence="1" id="KW-0812">Transmembrane</keyword>
<evidence type="ECO:0000313" key="2">
    <source>
        <dbReference type="EMBL" id="HJC34221.1"/>
    </source>
</evidence>
<keyword evidence="1" id="KW-1133">Transmembrane helix</keyword>
<dbReference type="AlphaFoldDB" id="A0A9D2NKQ9"/>
<comment type="caution">
    <text evidence="2">The sequence shown here is derived from an EMBL/GenBank/DDBJ whole genome shotgun (WGS) entry which is preliminary data.</text>
</comment>
<protein>
    <submittedName>
        <fullName evidence="2">Zinc ribbon domain-containing protein</fullName>
    </submittedName>
</protein>
<sequence>MEEKKFCPYCGERLTGRDRFCGKCGKRITLLSEISPRRNKKGRHAGIIFMVSFFLVVLGFCGGLAFLSCTYSDQKQIIGAWFVVDEDEETTERKIIFYENGAIYDSDIGMTGKYVMENDTITANYDSGWAMAQYVYKYELDQDVLTLELDYKDEIVILERGESEPLQEPAWIASNGNDL</sequence>
<proteinExistence type="predicted"/>
<accession>A0A9D2NKQ9</accession>